<dbReference type="PANTHER" id="PTHR47331:SF1">
    <property type="entry name" value="GAG-LIKE PROTEIN"/>
    <property type="match status" value="1"/>
</dbReference>
<dbReference type="OrthoDB" id="5920040at2759"/>
<proteinExistence type="predicted"/>
<dbReference type="STRING" id="67767.A0A0J7K8N1"/>
<evidence type="ECO:0000313" key="2">
    <source>
        <dbReference type="Proteomes" id="UP000036403"/>
    </source>
</evidence>
<sequence>MKDKAWKHLEGLKLADPQYHRPGPIDILLGEAVFTSLLRDGRKVGNQGEPDAFNTVFGWVLLGSVSSKVSQPLRLFLTLESIDASVNRFWQLENVPEVSAYSDKDKRGEELFTRTTRREDGRFVVQYPFEKDPPSFVDSRQIAVNRFNSLERRFRRNPDFKNSYAQFMLD</sequence>
<comment type="caution">
    <text evidence="1">The sequence shown here is derived from an EMBL/GenBank/DDBJ whole genome shotgun (WGS) entry which is preliminary data.</text>
</comment>
<accession>A0A0J7K8N1</accession>
<evidence type="ECO:0000313" key="1">
    <source>
        <dbReference type="EMBL" id="KMQ86649.1"/>
    </source>
</evidence>
<protein>
    <submittedName>
        <fullName evidence="1">Uncharacterized protein</fullName>
    </submittedName>
</protein>
<keyword evidence="2" id="KW-1185">Reference proteome</keyword>
<dbReference type="PANTHER" id="PTHR47331">
    <property type="entry name" value="PHD-TYPE DOMAIN-CONTAINING PROTEIN"/>
    <property type="match status" value="1"/>
</dbReference>
<dbReference type="PaxDb" id="67767-A0A0J7K8N1"/>
<name>A0A0J7K8N1_LASNI</name>
<reference evidence="1 2" key="1">
    <citation type="submission" date="2015-04" db="EMBL/GenBank/DDBJ databases">
        <title>Lasius niger genome sequencing.</title>
        <authorList>
            <person name="Konorov E.A."/>
            <person name="Nikitin M.A."/>
            <person name="Kirill M.V."/>
            <person name="Chang P."/>
        </authorList>
    </citation>
    <scope>NUCLEOTIDE SEQUENCE [LARGE SCALE GENOMIC DNA]</scope>
    <source>
        <tissue evidence="1">Whole</tissue>
    </source>
</reference>
<dbReference type="EMBL" id="LBMM01011753">
    <property type="protein sequence ID" value="KMQ86649.1"/>
    <property type="molecule type" value="Genomic_DNA"/>
</dbReference>
<dbReference type="Proteomes" id="UP000036403">
    <property type="component" value="Unassembled WGS sequence"/>
</dbReference>
<organism evidence="1 2">
    <name type="scientific">Lasius niger</name>
    <name type="common">Black garden ant</name>
    <dbReference type="NCBI Taxonomy" id="67767"/>
    <lineage>
        <taxon>Eukaryota</taxon>
        <taxon>Metazoa</taxon>
        <taxon>Ecdysozoa</taxon>
        <taxon>Arthropoda</taxon>
        <taxon>Hexapoda</taxon>
        <taxon>Insecta</taxon>
        <taxon>Pterygota</taxon>
        <taxon>Neoptera</taxon>
        <taxon>Endopterygota</taxon>
        <taxon>Hymenoptera</taxon>
        <taxon>Apocrita</taxon>
        <taxon>Aculeata</taxon>
        <taxon>Formicoidea</taxon>
        <taxon>Formicidae</taxon>
        <taxon>Formicinae</taxon>
        <taxon>Lasius</taxon>
        <taxon>Lasius</taxon>
    </lineage>
</organism>
<dbReference type="AlphaFoldDB" id="A0A0J7K8N1"/>
<gene>
    <name evidence="1" type="ORF">RF55_14314</name>
</gene>